<organism evidence="2 3">
    <name type="scientific">Gloeothece verrucosa (strain PCC 7822)</name>
    <name type="common">Cyanothece sp. (strain PCC 7822)</name>
    <dbReference type="NCBI Taxonomy" id="497965"/>
    <lineage>
        <taxon>Bacteria</taxon>
        <taxon>Bacillati</taxon>
        <taxon>Cyanobacteriota</taxon>
        <taxon>Cyanophyceae</taxon>
        <taxon>Oscillatoriophycideae</taxon>
        <taxon>Chroococcales</taxon>
        <taxon>Aphanothecaceae</taxon>
        <taxon>Gloeothece</taxon>
        <taxon>Gloeothece verrucosa</taxon>
    </lineage>
</organism>
<dbReference type="Proteomes" id="UP000008206">
    <property type="component" value="Plasmid Cy782202"/>
</dbReference>
<name>E0UM87_GLOV7</name>
<proteinExistence type="predicted"/>
<evidence type="ECO:0000256" key="1">
    <source>
        <dbReference type="SAM" id="MobiDB-lite"/>
    </source>
</evidence>
<accession>E0UM87</accession>
<keyword evidence="3" id="KW-1185">Reference proteome</keyword>
<reference evidence="3" key="1">
    <citation type="journal article" date="2011" name="MBio">
        <title>Novel metabolic attributes of the genus Cyanothece, comprising a group of unicellular nitrogen-fixing Cyanobacteria.</title>
        <authorList>
            <person name="Bandyopadhyay A."/>
            <person name="Elvitigala T."/>
            <person name="Welsh E."/>
            <person name="Stockel J."/>
            <person name="Liberton M."/>
            <person name="Min H."/>
            <person name="Sherman L.A."/>
            <person name="Pakrasi H.B."/>
        </authorList>
    </citation>
    <scope>NUCLEOTIDE SEQUENCE [LARGE SCALE GENOMIC DNA]</scope>
    <source>
        <strain evidence="3">PCC 7822</strain>
        <plasmid evidence="3">Cy782202</plasmid>
    </source>
</reference>
<keyword evidence="2" id="KW-0614">Plasmid</keyword>
<gene>
    <name evidence="2" type="ordered locus">Cyan7822_6267</name>
</gene>
<dbReference type="AlphaFoldDB" id="E0UM87"/>
<dbReference type="EMBL" id="CP002200">
    <property type="protein sequence ID" value="ADN18067.1"/>
    <property type="molecule type" value="Genomic_DNA"/>
</dbReference>
<evidence type="ECO:0000313" key="2">
    <source>
        <dbReference type="EMBL" id="ADN18067.1"/>
    </source>
</evidence>
<protein>
    <submittedName>
        <fullName evidence="2">Uncharacterized protein</fullName>
    </submittedName>
</protein>
<sequence>MCPIAGNWATVIRLQSVDRQGFYAKKAPIYSVTKKENAGDSPRSKVSAEKPD</sequence>
<geneLocation type="plasmid" evidence="2 3">
    <name>Cy782202</name>
</geneLocation>
<dbReference type="HOGENOM" id="CLU_3078995_0_0_3"/>
<dbReference type="KEGG" id="cyj:Cyan7822_6267"/>
<evidence type="ECO:0000313" key="3">
    <source>
        <dbReference type="Proteomes" id="UP000008206"/>
    </source>
</evidence>
<feature type="region of interest" description="Disordered" evidence="1">
    <location>
        <begin position="33"/>
        <end position="52"/>
    </location>
</feature>